<dbReference type="FunFam" id="2.40.110.10:FF:000002">
    <property type="entry name" value="Acyl-CoA dehydrogenase fadE12"/>
    <property type="match status" value="1"/>
</dbReference>
<dbReference type="GO" id="GO:0033539">
    <property type="term" value="P:fatty acid beta-oxidation using acyl-CoA dehydrogenase"/>
    <property type="evidence" value="ECO:0007669"/>
    <property type="project" value="TreeGrafter"/>
</dbReference>
<evidence type="ECO:0000259" key="9">
    <source>
        <dbReference type="Pfam" id="PF02771"/>
    </source>
</evidence>
<comment type="subunit">
    <text evidence="3">Homodimer.</text>
</comment>
<dbReference type="InterPro" id="IPR006091">
    <property type="entry name" value="Acyl-CoA_Oxase/DH_mid-dom"/>
</dbReference>
<dbReference type="GO" id="GO:0050660">
    <property type="term" value="F:flavin adenine dinucleotide binding"/>
    <property type="evidence" value="ECO:0007669"/>
    <property type="project" value="InterPro"/>
</dbReference>
<evidence type="ECO:0000256" key="2">
    <source>
        <dbReference type="ARBA" id="ARBA00009347"/>
    </source>
</evidence>
<sequence>MDFSLSPELQALRDKTRAFIAEQVIPLENDARQSRHGPDEALRRELVERARAAGLLTPHASRELGGLGLTHIEKAVVFEEAGYSWLGPTALNIHAPDEGNIHLMEAVATPAQQARWLRPQVAGQLRSCFAMTEPAPGAGSDPAALATVAVRDGDDYLISGQKWFITGAEGADYVIIMARTEDGGATMFLSDMDQPGITLERSMDAMDACFTGGHGVLRFDNLRVPASDILGEVGKGFRYAQVRLAPARLTHCMRWLGQARRAQDVALAYARRRNAFGKPLSSHEGVGFMLADNDMDLHTARLHIWHTAWLLDQGEQGSYESSRAKVVCSEAEWRVVDRCVQILGGQGVTMETPVMRIFMDMRAFRIYDGPSEVHRFSMARKLVQAAEKDAQAERGVPAIIQAVPAAPRPL</sequence>
<dbReference type="InterPro" id="IPR037069">
    <property type="entry name" value="AcylCoA_DH/ox_N_sf"/>
</dbReference>
<evidence type="ECO:0000256" key="1">
    <source>
        <dbReference type="ARBA" id="ARBA00001974"/>
    </source>
</evidence>
<evidence type="ECO:0000259" key="8">
    <source>
        <dbReference type="Pfam" id="PF02770"/>
    </source>
</evidence>
<proteinExistence type="inferred from homology"/>
<comment type="similarity">
    <text evidence="2">Belongs to the acyl-CoA dehydrogenase family.</text>
</comment>
<evidence type="ECO:0000256" key="6">
    <source>
        <dbReference type="ARBA" id="ARBA00023002"/>
    </source>
</evidence>
<gene>
    <name evidence="10" type="ORF">HS961_03455</name>
</gene>
<dbReference type="RefSeq" id="WP_182326388.1">
    <property type="nucleotide sequence ID" value="NZ_CP058554.1"/>
</dbReference>
<dbReference type="PANTHER" id="PTHR48083:SF13">
    <property type="entry name" value="ACYL-COA DEHYDROGENASE FAMILY MEMBER 11"/>
    <property type="match status" value="1"/>
</dbReference>
<dbReference type="InterPro" id="IPR006089">
    <property type="entry name" value="Acyl-CoA_DH_CS"/>
</dbReference>
<reference evidence="10 11" key="1">
    <citation type="journal article" date="2020" name="G3 (Bethesda)">
        <title>CeMbio - The Caenorhabditis elegans Microbiome Resource.</title>
        <authorList>
            <person name="Dirksen P."/>
            <person name="Assie A."/>
            <person name="Zimmermann J."/>
            <person name="Zhang F."/>
            <person name="Tietje A.M."/>
            <person name="Marsh S.A."/>
            <person name="Felix M.A."/>
            <person name="Shapira M."/>
            <person name="Kaleta C."/>
            <person name="Schulenburg H."/>
            <person name="Samuel B."/>
        </authorList>
    </citation>
    <scope>NUCLEOTIDE SEQUENCE [LARGE SCALE GENOMIC DNA]</scope>
    <source>
        <strain evidence="10 11">BIGb0172</strain>
    </source>
</reference>
<dbReference type="InterPro" id="IPR013786">
    <property type="entry name" value="AcylCoA_DH/ox_N"/>
</dbReference>
<dbReference type="PROSITE" id="PS00073">
    <property type="entry name" value="ACYL_COA_DH_2"/>
    <property type="match status" value="1"/>
</dbReference>
<evidence type="ECO:0000259" key="7">
    <source>
        <dbReference type="Pfam" id="PF00441"/>
    </source>
</evidence>
<keyword evidence="6" id="KW-0560">Oxidoreductase</keyword>
<dbReference type="Gene3D" id="1.20.140.10">
    <property type="entry name" value="Butyryl-CoA Dehydrogenase, subunit A, domain 3"/>
    <property type="match status" value="1"/>
</dbReference>
<comment type="cofactor">
    <cofactor evidence="1">
        <name>FAD</name>
        <dbReference type="ChEBI" id="CHEBI:57692"/>
    </cofactor>
</comment>
<dbReference type="Gene3D" id="1.10.540.10">
    <property type="entry name" value="Acyl-CoA dehydrogenase/oxidase, N-terminal domain"/>
    <property type="match status" value="1"/>
</dbReference>
<keyword evidence="5" id="KW-0274">FAD</keyword>
<protein>
    <submittedName>
        <fullName evidence="10">Acyl-CoA dehydrogenase family protein</fullName>
    </submittedName>
</protein>
<dbReference type="SUPFAM" id="SSF56645">
    <property type="entry name" value="Acyl-CoA dehydrogenase NM domain-like"/>
    <property type="match status" value="1"/>
</dbReference>
<dbReference type="InterPro" id="IPR009100">
    <property type="entry name" value="AcylCoA_DH/oxidase_NM_dom_sf"/>
</dbReference>
<dbReference type="Pfam" id="PF02771">
    <property type="entry name" value="Acyl-CoA_dh_N"/>
    <property type="match status" value="1"/>
</dbReference>
<feature type="domain" description="Acyl-CoA dehydrogenase/oxidase C-terminal" evidence="7">
    <location>
        <begin position="234"/>
        <end position="382"/>
    </location>
</feature>
<dbReference type="GO" id="GO:0005737">
    <property type="term" value="C:cytoplasm"/>
    <property type="evidence" value="ECO:0007669"/>
    <property type="project" value="TreeGrafter"/>
</dbReference>
<feature type="domain" description="Acyl-CoA dehydrogenase/oxidase N-terminal" evidence="9">
    <location>
        <begin position="6"/>
        <end position="123"/>
    </location>
</feature>
<dbReference type="Proteomes" id="UP000515240">
    <property type="component" value="Chromosome"/>
</dbReference>
<dbReference type="InterPro" id="IPR009075">
    <property type="entry name" value="AcylCo_DH/oxidase_C"/>
</dbReference>
<dbReference type="AlphaFoldDB" id="A0A7G5ED86"/>
<feature type="domain" description="Acyl-CoA oxidase/dehydrogenase middle" evidence="8">
    <location>
        <begin position="128"/>
        <end position="206"/>
    </location>
</feature>
<evidence type="ECO:0000313" key="11">
    <source>
        <dbReference type="Proteomes" id="UP000515240"/>
    </source>
</evidence>
<organism evidence="10 11">
    <name type="scientific">Comamonas piscis</name>
    <dbReference type="NCBI Taxonomy" id="1562974"/>
    <lineage>
        <taxon>Bacteria</taxon>
        <taxon>Pseudomonadati</taxon>
        <taxon>Pseudomonadota</taxon>
        <taxon>Betaproteobacteria</taxon>
        <taxon>Burkholderiales</taxon>
        <taxon>Comamonadaceae</taxon>
        <taxon>Comamonas</taxon>
    </lineage>
</organism>
<dbReference type="PANTHER" id="PTHR48083">
    <property type="entry name" value="MEDIUM-CHAIN SPECIFIC ACYL-COA DEHYDROGENASE, MITOCHONDRIAL-RELATED"/>
    <property type="match status" value="1"/>
</dbReference>
<dbReference type="EMBL" id="CP058554">
    <property type="protein sequence ID" value="QMV71961.1"/>
    <property type="molecule type" value="Genomic_DNA"/>
</dbReference>
<dbReference type="InterPro" id="IPR036250">
    <property type="entry name" value="AcylCo_DH-like_C"/>
</dbReference>
<dbReference type="Gene3D" id="2.40.110.10">
    <property type="entry name" value="Butyryl-CoA Dehydrogenase, subunit A, domain 2"/>
    <property type="match status" value="1"/>
</dbReference>
<dbReference type="Pfam" id="PF02770">
    <property type="entry name" value="Acyl-CoA_dh_M"/>
    <property type="match status" value="1"/>
</dbReference>
<name>A0A7G5ED86_9BURK</name>
<dbReference type="SUPFAM" id="SSF47203">
    <property type="entry name" value="Acyl-CoA dehydrogenase C-terminal domain-like"/>
    <property type="match status" value="1"/>
</dbReference>
<evidence type="ECO:0000256" key="3">
    <source>
        <dbReference type="ARBA" id="ARBA00011738"/>
    </source>
</evidence>
<dbReference type="InterPro" id="IPR046373">
    <property type="entry name" value="Acyl-CoA_Oxase/DH_mid-dom_sf"/>
</dbReference>
<keyword evidence="11" id="KW-1185">Reference proteome</keyword>
<dbReference type="InterPro" id="IPR050741">
    <property type="entry name" value="Acyl-CoA_dehydrogenase"/>
</dbReference>
<evidence type="ECO:0000256" key="5">
    <source>
        <dbReference type="ARBA" id="ARBA00022827"/>
    </source>
</evidence>
<dbReference type="KEGG" id="cpis:HS961_03455"/>
<keyword evidence="4" id="KW-0285">Flavoprotein</keyword>
<evidence type="ECO:0000256" key="4">
    <source>
        <dbReference type="ARBA" id="ARBA00022630"/>
    </source>
</evidence>
<accession>A0A7G5ED86</accession>
<dbReference type="GO" id="GO:0003995">
    <property type="term" value="F:acyl-CoA dehydrogenase activity"/>
    <property type="evidence" value="ECO:0007669"/>
    <property type="project" value="InterPro"/>
</dbReference>
<evidence type="ECO:0000313" key="10">
    <source>
        <dbReference type="EMBL" id="QMV71961.1"/>
    </source>
</evidence>
<dbReference type="Pfam" id="PF00441">
    <property type="entry name" value="Acyl-CoA_dh_1"/>
    <property type="match status" value="1"/>
</dbReference>